<evidence type="ECO:0000256" key="6">
    <source>
        <dbReference type="ARBA" id="ARBA00023242"/>
    </source>
</evidence>
<feature type="coiled-coil region" evidence="7">
    <location>
        <begin position="191"/>
        <end position="230"/>
    </location>
</feature>
<sequence length="242" mass="27339">MDGITFTRSTGETPPDSPVGQAPDIIQQQQPYSWCVPVTLDSPPPSTACSSGRSSPARSFFFPRLDASDQSNEIPTAAEILEAILPREGHGPKEEHRDDACFLVTDANQILAYPQIPFARSIGNQEFKTSEVISSSQSVHPSVSSTHRRRRAPRPKNEQNYCVSKSVDTDSRRRDRKKVQNKEAATRYRIKKRLEAQCLQTEENVLVEKNNELREKMKKLENELSYLKSLTKEVLRMKGIIP</sequence>
<reference evidence="11" key="1">
    <citation type="submission" date="2025-08" db="UniProtKB">
        <authorList>
            <consortium name="RefSeq"/>
        </authorList>
    </citation>
    <scope>IDENTIFICATION</scope>
    <source>
        <tissue evidence="11">Muscle</tissue>
    </source>
</reference>
<evidence type="ECO:0000256" key="5">
    <source>
        <dbReference type="ARBA" id="ARBA00023163"/>
    </source>
</evidence>
<keyword evidence="7" id="KW-0175">Coiled coil</keyword>
<evidence type="ECO:0000256" key="3">
    <source>
        <dbReference type="ARBA" id="ARBA00023015"/>
    </source>
</evidence>
<keyword evidence="6" id="KW-0539">Nucleus</keyword>
<keyword evidence="10" id="KW-1185">Reference proteome</keyword>
<feature type="compositionally biased region" description="Low complexity" evidence="8">
    <location>
        <begin position="131"/>
        <end position="145"/>
    </location>
</feature>
<feature type="compositionally biased region" description="Polar residues" evidence="8">
    <location>
        <begin position="47"/>
        <end position="56"/>
    </location>
</feature>
<keyword evidence="5" id="KW-0804">Transcription</keyword>
<dbReference type="InterPro" id="IPR004827">
    <property type="entry name" value="bZIP"/>
</dbReference>
<dbReference type="PROSITE" id="PS50217">
    <property type="entry name" value="BZIP"/>
    <property type="match status" value="1"/>
</dbReference>
<dbReference type="PANTHER" id="PTHR13044">
    <property type="entry name" value="ACTIVATING TRANSCRIPTION FACTOR ATF 4/5"/>
    <property type="match status" value="1"/>
</dbReference>
<evidence type="ECO:0000256" key="1">
    <source>
        <dbReference type="ARBA" id="ARBA00004123"/>
    </source>
</evidence>
<dbReference type="CDD" id="cd14692">
    <property type="entry name" value="bZIP_ATF4"/>
    <property type="match status" value="1"/>
</dbReference>
<evidence type="ECO:0000256" key="7">
    <source>
        <dbReference type="SAM" id="Coils"/>
    </source>
</evidence>
<feature type="compositionally biased region" description="Basic and acidic residues" evidence="8">
    <location>
        <begin position="167"/>
        <end position="184"/>
    </location>
</feature>
<evidence type="ECO:0000256" key="4">
    <source>
        <dbReference type="ARBA" id="ARBA00023125"/>
    </source>
</evidence>
<feature type="region of interest" description="Disordered" evidence="8">
    <location>
        <begin position="1"/>
        <end position="56"/>
    </location>
</feature>
<dbReference type="SMART" id="SM00338">
    <property type="entry name" value="BRLZ"/>
    <property type="match status" value="1"/>
</dbReference>
<name>A0ABM1C378_LIMPO</name>
<protein>
    <submittedName>
        <fullName evidence="11">Uncharacterized protein LOC106477350</fullName>
    </submittedName>
</protein>
<dbReference type="Gene3D" id="1.20.5.170">
    <property type="match status" value="1"/>
</dbReference>
<evidence type="ECO:0000256" key="8">
    <source>
        <dbReference type="SAM" id="MobiDB-lite"/>
    </source>
</evidence>
<organism evidence="10 11">
    <name type="scientific">Limulus polyphemus</name>
    <name type="common">Atlantic horseshoe crab</name>
    <dbReference type="NCBI Taxonomy" id="6850"/>
    <lineage>
        <taxon>Eukaryota</taxon>
        <taxon>Metazoa</taxon>
        <taxon>Ecdysozoa</taxon>
        <taxon>Arthropoda</taxon>
        <taxon>Chelicerata</taxon>
        <taxon>Merostomata</taxon>
        <taxon>Xiphosura</taxon>
        <taxon>Limulidae</taxon>
        <taxon>Limulus</taxon>
    </lineage>
</organism>
<comment type="similarity">
    <text evidence="2">Belongs to the bZIP family.</text>
</comment>
<dbReference type="InterPro" id="IPR046347">
    <property type="entry name" value="bZIP_sf"/>
</dbReference>
<feature type="region of interest" description="Disordered" evidence="8">
    <location>
        <begin position="131"/>
        <end position="184"/>
    </location>
</feature>
<dbReference type="PANTHER" id="PTHR13044:SF14">
    <property type="entry name" value="CRYPTOCEPHAL, ISOFORM A"/>
    <property type="match status" value="1"/>
</dbReference>
<evidence type="ECO:0000256" key="2">
    <source>
        <dbReference type="ARBA" id="ARBA00007163"/>
    </source>
</evidence>
<dbReference type="PROSITE" id="PS00036">
    <property type="entry name" value="BZIP_BASIC"/>
    <property type="match status" value="1"/>
</dbReference>
<dbReference type="Proteomes" id="UP000694941">
    <property type="component" value="Unplaced"/>
</dbReference>
<comment type="subcellular location">
    <subcellularLocation>
        <location evidence="1">Nucleus</location>
    </subcellularLocation>
</comment>
<gene>
    <name evidence="11" type="primary">LOC106477350</name>
</gene>
<dbReference type="RefSeq" id="XP_013793384.1">
    <property type="nucleotide sequence ID" value="XM_013937930.2"/>
</dbReference>
<keyword evidence="4" id="KW-0238">DNA-binding</keyword>
<dbReference type="GeneID" id="106477350"/>
<feature type="compositionally biased region" description="Polar residues" evidence="8">
    <location>
        <begin position="1"/>
        <end position="12"/>
    </location>
</feature>
<evidence type="ECO:0000313" key="10">
    <source>
        <dbReference type="Proteomes" id="UP000694941"/>
    </source>
</evidence>
<dbReference type="SUPFAM" id="SSF57959">
    <property type="entry name" value="Leucine zipper domain"/>
    <property type="match status" value="1"/>
</dbReference>
<feature type="domain" description="BZIP" evidence="9">
    <location>
        <begin position="171"/>
        <end position="234"/>
    </location>
</feature>
<evidence type="ECO:0000259" key="9">
    <source>
        <dbReference type="PROSITE" id="PS50217"/>
    </source>
</evidence>
<accession>A0ABM1C378</accession>
<dbReference type="Pfam" id="PF00170">
    <property type="entry name" value="bZIP_1"/>
    <property type="match status" value="1"/>
</dbReference>
<keyword evidence="3" id="KW-0805">Transcription regulation</keyword>
<evidence type="ECO:0000313" key="11">
    <source>
        <dbReference type="RefSeq" id="XP_013793384.1"/>
    </source>
</evidence>
<proteinExistence type="inferred from homology"/>